<feature type="domain" description="Peptidase S1" evidence="2">
    <location>
        <begin position="190"/>
        <end position="234"/>
    </location>
</feature>
<dbReference type="InterPro" id="IPR001254">
    <property type="entry name" value="Trypsin_dom"/>
</dbReference>
<sequence>MHFIFSVVFCLTNVNLIKGVSDISIYNLTDIFDTLLNNTTNKRIDELKEKLVVINKYVVDSDKVANIVLNVTKESNLNKTNFFKSLSENDHFSYLIENESKNLYLKLKEKINRDDVLNILAENGNTSELVKNAKKEIGEEHFGNDTDVLNEIVDKIIAEKPTDDHTFDAKDNASIYWDFQDFHQQDGRRIFKGERTTIRYYPFMASVHVMGRFWCGGVLYWHDLVLTSAACLQLTDQEKVLKSLSIKG</sequence>
<keyword evidence="4" id="KW-1185">Reference proteome</keyword>
<dbReference type="SUPFAM" id="SSF50494">
    <property type="entry name" value="Trypsin-like serine proteases"/>
    <property type="match status" value="1"/>
</dbReference>
<dbReference type="GO" id="GO:0004252">
    <property type="term" value="F:serine-type endopeptidase activity"/>
    <property type="evidence" value="ECO:0007669"/>
    <property type="project" value="InterPro"/>
</dbReference>
<name>A0A0L7KZN5_OPEBR</name>
<evidence type="ECO:0000256" key="1">
    <source>
        <dbReference type="SAM" id="SignalP"/>
    </source>
</evidence>
<feature type="signal peptide" evidence="1">
    <location>
        <begin position="1"/>
        <end position="19"/>
    </location>
</feature>
<dbReference type="Pfam" id="PF00089">
    <property type="entry name" value="Trypsin"/>
    <property type="match status" value="1"/>
</dbReference>
<evidence type="ECO:0000313" key="3">
    <source>
        <dbReference type="EMBL" id="KOB68718.1"/>
    </source>
</evidence>
<dbReference type="AlphaFoldDB" id="A0A0L7KZN5"/>
<comment type="caution">
    <text evidence="3">The sequence shown here is derived from an EMBL/GenBank/DDBJ whole genome shotgun (WGS) entry which is preliminary data.</text>
</comment>
<reference evidence="3 4" key="1">
    <citation type="journal article" date="2015" name="Genome Biol. Evol.">
        <title>The genome of winter moth (Operophtera brumata) provides a genomic perspective on sexual dimorphism and phenology.</title>
        <authorList>
            <person name="Derks M.F."/>
            <person name="Smit S."/>
            <person name="Salis L."/>
            <person name="Schijlen E."/>
            <person name="Bossers A."/>
            <person name="Mateman C."/>
            <person name="Pijl A.S."/>
            <person name="de Ridder D."/>
            <person name="Groenen M.A."/>
            <person name="Visser M.E."/>
            <person name="Megens H.J."/>
        </authorList>
    </citation>
    <scope>NUCLEOTIDE SEQUENCE [LARGE SCALE GENOMIC DNA]</scope>
    <source>
        <strain evidence="3">WM2013NL</strain>
        <tissue evidence="3">Head and thorax</tissue>
    </source>
</reference>
<accession>A0A0L7KZN5</accession>
<dbReference type="GO" id="GO:0006508">
    <property type="term" value="P:proteolysis"/>
    <property type="evidence" value="ECO:0007669"/>
    <property type="project" value="InterPro"/>
</dbReference>
<gene>
    <name evidence="3" type="ORF">OBRU01_17937</name>
</gene>
<dbReference type="InterPro" id="IPR009003">
    <property type="entry name" value="Peptidase_S1_PA"/>
</dbReference>
<dbReference type="Gene3D" id="2.40.10.10">
    <property type="entry name" value="Trypsin-like serine proteases"/>
    <property type="match status" value="1"/>
</dbReference>
<evidence type="ECO:0000259" key="2">
    <source>
        <dbReference type="Pfam" id="PF00089"/>
    </source>
</evidence>
<dbReference type="Proteomes" id="UP000037510">
    <property type="component" value="Unassembled WGS sequence"/>
</dbReference>
<keyword evidence="1" id="KW-0732">Signal</keyword>
<organism evidence="3 4">
    <name type="scientific">Operophtera brumata</name>
    <name type="common">Winter moth</name>
    <name type="synonym">Phalaena brumata</name>
    <dbReference type="NCBI Taxonomy" id="104452"/>
    <lineage>
        <taxon>Eukaryota</taxon>
        <taxon>Metazoa</taxon>
        <taxon>Ecdysozoa</taxon>
        <taxon>Arthropoda</taxon>
        <taxon>Hexapoda</taxon>
        <taxon>Insecta</taxon>
        <taxon>Pterygota</taxon>
        <taxon>Neoptera</taxon>
        <taxon>Endopterygota</taxon>
        <taxon>Lepidoptera</taxon>
        <taxon>Glossata</taxon>
        <taxon>Ditrysia</taxon>
        <taxon>Geometroidea</taxon>
        <taxon>Geometridae</taxon>
        <taxon>Larentiinae</taxon>
        <taxon>Operophtera</taxon>
    </lineage>
</organism>
<evidence type="ECO:0000313" key="4">
    <source>
        <dbReference type="Proteomes" id="UP000037510"/>
    </source>
</evidence>
<dbReference type="EMBL" id="JTDY01004006">
    <property type="protein sequence ID" value="KOB68718.1"/>
    <property type="molecule type" value="Genomic_DNA"/>
</dbReference>
<protein>
    <recommendedName>
        <fullName evidence="2">Peptidase S1 domain-containing protein</fullName>
    </recommendedName>
</protein>
<dbReference type="InterPro" id="IPR043504">
    <property type="entry name" value="Peptidase_S1_PA_chymotrypsin"/>
</dbReference>
<proteinExistence type="predicted"/>
<feature type="chain" id="PRO_5005572894" description="Peptidase S1 domain-containing protein" evidence="1">
    <location>
        <begin position="20"/>
        <end position="248"/>
    </location>
</feature>